<name>A0A943GPX9_9ACTN</name>
<evidence type="ECO:0000259" key="1">
    <source>
        <dbReference type="Pfam" id="PF00535"/>
    </source>
</evidence>
<dbReference type="GO" id="GO:0016757">
    <property type="term" value="F:glycosyltransferase activity"/>
    <property type="evidence" value="ECO:0007669"/>
    <property type="project" value="UniProtKB-KW"/>
</dbReference>
<keyword evidence="2" id="KW-0808">Transferase</keyword>
<dbReference type="EMBL" id="JAGZJA010000012">
    <property type="protein sequence ID" value="MBS5147583.1"/>
    <property type="molecule type" value="Genomic_DNA"/>
</dbReference>
<evidence type="ECO:0000313" key="2">
    <source>
        <dbReference type="EMBL" id="MBS5147583.1"/>
    </source>
</evidence>
<protein>
    <submittedName>
        <fullName evidence="2">Glycosyltransferase</fullName>
        <ecNumber evidence="2">2.4.-.-</ecNumber>
    </submittedName>
</protein>
<dbReference type="SUPFAM" id="SSF53448">
    <property type="entry name" value="Nucleotide-diphospho-sugar transferases"/>
    <property type="match status" value="1"/>
</dbReference>
<keyword evidence="2" id="KW-0328">Glycosyltransferase</keyword>
<sequence length="264" mass="30252">MYTSDDHTFAICAYKSSPHLEDCVKSIINQISPSSVFIATSTPNDHIADIARRYNLRVFVNLEQPGISSDWNFAAAQSHTPLITIAHQDDIYSPDYSSEMLNAVNTSDNPLLFFSDYGELRNGDTISDSRLLRIKRMLLAPLKNHRLRGNSLVKRRCLSLGSPICCPSVTYHMPTLPKPLFLNNYKCDLDWETWERVSRIEGDFLYSPKALMLHRIHGESETSNLIANNTRSQEDLEMLEKFWPKYMARFINHFYAKAQNSNAL</sequence>
<dbReference type="Proteomes" id="UP000738879">
    <property type="component" value="Unassembled WGS sequence"/>
</dbReference>
<evidence type="ECO:0000313" key="3">
    <source>
        <dbReference type="Proteomes" id="UP000738879"/>
    </source>
</evidence>
<reference evidence="2" key="1">
    <citation type="submission" date="2021-02" db="EMBL/GenBank/DDBJ databases">
        <title>Infant gut strain persistence is associated with maternal origin, phylogeny, and functional potential including surface adhesion and iron acquisition.</title>
        <authorList>
            <person name="Lou Y.C."/>
        </authorList>
    </citation>
    <scope>NUCLEOTIDE SEQUENCE</scope>
    <source>
        <strain evidence="2">L3_128_245G1_dasL3_128_245G1_concoct_49</strain>
    </source>
</reference>
<gene>
    <name evidence="2" type="ORF">KHY67_07820</name>
</gene>
<dbReference type="AlphaFoldDB" id="A0A943GPX9"/>
<proteinExistence type="predicted"/>
<comment type="caution">
    <text evidence="2">The sequence shown here is derived from an EMBL/GenBank/DDBJ whole genome shotgun (WGS) entry which is preliminary data.</text>
</comment>
<dbReference type="EC" id="2.4.-.-" evidence="2"/>
<dbReference type="InterPro" id="IPR001173">
    <property type="entry name" value="Glyco_trans_2-like"/>
</dbReference>
<dbReference type="Pfam" id="PF00535">
    <property type="entry name" value="Glycos_transf_2"/>
    <property type="match status" value="1"/>
</dbReference>
<accession>A0A943GPX9</accession>
<organism evidence="2 3">
    <name type="scientific">Collinsella intestinalis</name>
    <dbReference type="NCBI Taxonomy" id="147207"/>
    <lineage>
        <taxon>Bacteria</taxon>
        <taxon>Bacillati</taxon>
        <taxon>Actinomycetota</taxon>
        <taxon>Coriobacteriia</taxon>
        <taxon>Coriobacteriales</taxon>
        <taxon>Coriobacteriaceae</taxon>
        <taxon>Collinsella</taxon>
    </lineage>
</organism>
<dbReference type="Gene3D" id="3.90.550.10">
    <property type="entry name" value="Spore Coat Polysaccharide Biosynthesis Protein SpsA, Chain A"/>
    <property type="match status" value="1"/>
</dbReference>
<feature type="domain" description="Glycosyltransferase 2-like" evidence="1">
    <location>
        <begin position="9"/>
        <end position="109"/>
    </location>
</feature>
<dbReference type="InterPro" id="IPR029044">
    <property type="entry name" value="Nucleotide-diphossugar_trans"/>
</dbReference>